<evidence type="ECO:0000256" key="2">
    <source>
        <dbReference type="SAM" id="SignalP"/>
    </source>
</evidence>
<dbReference type="PROSITE" id="PS50825">
    <property type="entry name" value="HYR"/>
    <property type="match status" value="5"/>
</dbReference>
<feature type="chain" id="PRO_5020570575" evidence="2">
    <location>
        <begin position="42"/>
        <end position="997"/>
    </location>
</feature>
<reference evidence="4 5" key="1">
    <citation type="submission" date="2019-01" db="EMBL/GenBank/DDBJ databases">
        <title>Novel species of Nocardioides.</title>
        <authorList>
            <person name="Liu Q."/>
            <person name="Xin Y.-H."/>
        </authorList>
    </citation>
    <scope>NUCLEOTIDE SEQUENCE [LARGE SCALE GENOMIC DNA]</scope>
    <source>
        <strain evidence="4 5">CGMCC 4.6875</strain>
    </source>
</reference>
<dbReference type="PANTHER" id="PTHR24273">
    <property type="entry name" value="FI04643P-RELATED"/>
    <property type="match status" value="1"/>
</dbReference>
<dbReference type="Proteomes" id="UP000293291">
    <property type="component" value="Unassembled WGS sequence"/>
</dbReference>
<feature type="signal peptide" evidence="2">
    <location>
        <begin position="1"/>
        <end position="41"/>
    </location>
</feature>
<dbReference type="GO" id="GO:0005975">
    <property type="term" value="P:carbohydrate metabolic process"/>
    <property type="evidence" value="ECO:0007669"/>
    <property type="project" value="UniProtKB-ARBA"/>
</dbReference>
<comment type="caution">
    <text evidence="4">The sequence shown here is derived from an EMBL/GenBank/DDBJ whole genome shotgun (WGS) entry which is preliminary data.</text>
</comment>
<name>A0A4Q2SEL8_9ACTN</name>
<feature type="domain" description="HYR" evidence="3">
    <location>
        <begin position="803"/>
        <end position="884"/>
    </location>
</feature>
<dbReference type="Gene3D" id="2.60.40.10">
    <property type="entry name" value="Immunoglobulins"/>
    <property type="match status" value="4"/>
</dbReference>
<dbReference type="Pfam" id="PF02494">
    <property type="entry name" value="HYR"/>
    <property type="match status" value="7"/>
</dbReference>
<dbReference type="EMBL" id="SDWU01000011">
    <property type="protein sequence ID" value="RYC01498.1"/>
    <property type="molecule type" value="Genomic_DNA"/>
</dbReference>
<feature type="domain" description="HYR" evidence="3">
    <location>
        <begin position="404"/>
        <end position="485"/>
    </location>
</feature>
<evidence type="ECO:0000259" key="3">
    <source>
        <dbReference type="PROSITE" id="PS50825"/>
    </source>
</evidence>
<dbReference type="NCBIfam" id="NF038114">
    <property type="entry name" value="rightmost"/>
    <property type="match status" value="1"/>
</dbReference>
<dbReference type="InterPro" id="IPR003410">
    <property type="entry name" value="HYR_dom"/>
</dbReference>
<evidence type="ECO:0000256" key="1">
    <source>
        <dbReference type="ARBA" id="ARBA00022737"/>
    </source>
</evidence>
<organism evidence="4 5">
    <name type="scientific">Nocardioides ganghwensis</name>
    <dbReference type="NCBI Taxonomy" id="252230"/>
    <lineage>
        <taxon>Bacteria</taxon>
        <taxon>Bacillati</taxon>
        <taxon>Actinomycetota</taxon>
        <taxon>Actinomycetes</taxon>
        <taxon>Propionibacteriales</taxon>
        <taxon>Nocardioidaceae</taxon>
        <taxon>Nocardioides</taxon>
    </lineage>
</organism>
<gene>
    <name evidence="4" type="ORF">EUA07_11265</name>
</gene>
<proteinExistence type="predicted"/>
<dbReference type="OrthoDB" id="9808778at2"/>
<dbReference type="PANTHER" id="PTHR24273:SF32">
    <property type="entry name" value="HYALIN"/>
    <property type="match status" value="1"/>
</dbReference>
<protein>
    <submittedName>
        <fullName evidence="4">HYR domain-containing protein</fullName>
    </submittedName>
</protein>
<keyword evidence="2" id="KW-0732">Signal</keyword>
<feature type="domain" description="HYR" evidence="3">
    <location>
        <begin position="242"/>
        <end position="328"/>
    </location>
</feature>
<dbReference type="AlphaFoldDB" id="A0A4Q2SEL8"/>
<evidence type="ECO:0000313" key="5">
    <source>
        <dbReference type="Proteomes" id="UP000293291"/>
    </source>
</evidence>
<accession>A0A4Q2SEL8</accession>
<evidence type="ECO:0000313" key="4">
    <source>
        <dbReference type="EMBL" id="RYC01498.1"/>
    </source>
</evidence>
<feature type="domain" description="HYR" evidence="3">
    <location>
        <begin position="486"/>
        <end position="564"/>
    </location>
</feature>
<keyword evidence="1" id="KW-0677">Repeat</keyword>
<sequence length="997" mass="99185">MQRTHRRTGGSTRASRRGRRALALVSASVLAVLAVPTAAQADTVSNTIVAGGSPSVVAGDTTTIGYTITNQNNRDGDVQNNCNPADSTPATLTVVKPAAVTVAPASRVFTGCTTQYFDFSSTIPGTYAISVSVSDAGTGTYVTSNASFTLTVTKPAVVNTAPSVAIANVANGSSYEFGNVPVARCNVTDKEDGNSSFDASLTAISGARAAEGLGSQTASCNYTDTANGGGLNAKASATYTIVDTRKPLVTAVAPDPVEATDASTPVEFTASAYDAVDGDRPVTCTTSGGASYASGDGFPVGTTTLSCSATDKAGNTGTSDPFDVVVRDTTAPVVTTSANLVVGNDDATVTYEAATASDLVDGEVAASCLPASGATFALGTTVVTCSATDKAGNEGTETFTVEVQDVTRPVVTVPANRTAEATGPNGATVHFDAATGEDDVDGVVDVTCSKASGTVFPLGTTTVTCSATDKARNTGDSSFTVTVEDTTAPVVQVPADITEEATSAAGAPASFSGTAADAVDGAVSTDCDPASGSTFGLGTTTVTCTATDNAGNTGTESFTVTVADTTAPSVKVPADEVAEATGPSGAKVAYGDVSASDIVDGPMNPSCTQPSDTVFALGTTTVTCTAIDAAGNKGSRSFTVTVQDTTPPEVQAPANLVKGNDSPTGAVVAYTGAAASDLVSGVRPVTCSPASGSSFPMGITTVTCKATDAAGNTGTAEFTVEVQDQTKPVVTVPADITKEATGPDGAVVTYMGVTASDDVDGPLTATCSKASGTVFPVGTTTVTCSAKDKAGNPGDNTFSVTVEDTTAPNLTVSTARTATATSVNGAAVTYSAPSATDIVDGTVAAGCDKASGSVFPLGSTTVTCTATDEAGNTGTEKFTVTVTAAWSGILQPVNTDGSSIFKLGSTVAVKFQLTGASAGVTNLQARLYLQKLGPVPAGKEVEAISTSGATTGNLFRYDATSGQYVFNLNTKTLSAGTYQLRVDTGDGVLRTVTISLK</sequence>
<dbReference type="InterPro" id="IPR013783">
    <property type="entry name" value="Ig-like_fold"/>
</dbReference>
<keyword evidence="5" id="KW-1185">Reference proteome</keyword>
<feature type="domain" description="HYR" evidence="3">
    <location>
        <begin position="643"/>
        <end position="724"/>
    </location>
</feature>